<accession>A0A9W8I1Y2</accession>
<feature type="region of interest" description="Disordered" evidence="1">
    <location>
        <begin position="1563"/>
        <end position="1588"/>
    </location>
</feature>
<proteinExistence type="predicted"/>
<feature type="region of interest" description="Disordered" evidence="1">
    <location>
        <begin position="1004"/>
        <end position="1030"/>
    </location>
</feature>
<evidence type="ECO:0000313" key="3">
    <source>
        <dbReference type="Proteomes" id="UP001140094"/>
    </source>
</evidence>
<feature type="compositionally biased region" description="Acidic residues" evidence="1">
    <location>
        <begin position="1014"/>
        <end position="1024"/>
    </location>
</feature>
<protein>
    <submittedName>
        <fullName evidence="2">Uncharacterized protein</fullName>
    </submittedName>
</protein>
<gene>
    <name evidence="2" type="ORF">H4R20_002730</name>
</gene>
<dbReference type="Proteomes" id="UP001140094">
    <property type="component" value="Unassembled WGS sequence"/>
</dbReference>
<feature type="compositionally biased region" description="Acidic residues" evidence="1">
    <location>
        <begin position="933"/>
        <end position="944"/>
    </location>
</feature>
<reference evidence="2" key="1">
    <citation type="submission" date="2022-07" db="EMBL/GenBank/DDBJ databases">
        <title>Phylogenomic reconstructions and comparative analyses of Kickxellomycotina fungi.</title>
        <authorList>
            <person name="Reynolds N.K."/>
            <person name="Stajich J.E."/>
            <person name="Barry K."/>
            <person name="Grigoriev I.V."/>
            <person name="Crous P."/>
            <person name="Smith M.E."/>
        </authorList>
    </citation>
    <scope>NUCLEOTIDE SEQUENCE</scope>
    <source>
        <strain evidence="2">NRRL 1565</strain>
    </source>
</reference>
<keyword evidence="3" id="KW-1185">Reference proteome</keyword>
<evidence type="ECO:0000256" key="1">
    <source>
        <dbReference type="SAM" id="MobiDB-lite"/>
    </source>
</evidence>
<feature type="region of interest" description="Disordered" evidence="1">
    <location>
        <begin position="932"/>
        <end position="955"/>
    </location>
</feature>
<dbReference type="EMBL" id="JANBUO010000474">
    <property type="protein sequence ID" value="KAJ2803846.1"/>
    <property type="molecule type" value="Genomic_DNA"/>
</dbReference>
<organism evidence="2 3">
    <name type="scientific">Coemansia guatemalensis</name>
    <dbReference type="NCBI Taxonomy" id="2761395"/>
    <lineage>
        <taxon>Eukaryota</taxon>
        <taxon>Fungi</taxon>
        <taxon>Fungi incertae sedis</taxon>
        <taxon>Zoopagomycota</taxon>
        <taxon>Kickxellomycotina</taxon>
        <taxon>Kickxellomycetes</taxon>
        <taxon>Kickxellales</taxon>
        <taxon>Kickxellaceae</taxon>
        <taxon>Coemansia</taxon>
    </lineage>
</organism>
<name>A0A9W8I1Y2_9FUNG</name>
<sequence>MDTRVLMETPHRSVHWALVNKLRAQTATSTSEQCLAEWKKLVNWEIAAKVPHVFTEAVAHVTRLAIAGRLDVAQITHMLAALVAAPQAGKRSNAEPTIISAVIKVLVQLLAAGASKLVFPQGDGIRDNILHTALERNPSLWTYVIQHIRDLVVLQRAADDSDKTSQSSGSTDEHGDSWGNICQFLRYALLDPTVPVWAQGKVIDMVFSVIHQLAFADGSAGFEQALEMLEWAVDVARNMALPAAHSGIKPETMYCVVDVQGRCDQHQMVISCVRAVETLCAQLTLADARLKDRRAGAGLLRTVVDRLRLMAASLSFTDLHSSQQLRQVRSSRIANDKVALAATHIQLLNAAVTLRAVGADKGLENAGDTALNIVLWAMVAYRINNAFDEAEQAHLLCFVEKTCAEKSLVSSIPAQMVALMRFPLLCVATDGFTSDIRLRALRLCEAFGEGLESPPLGTVDEIDCMKARLCAVAECKWVSGALPVLISNACNYLSVYVTLCRAEGVADRASPLNSVVQSVDLVNDQPLLLAPLLVEWGHQDDSSDSRSTLPRLALAAFIQQIQHQPSLRIALLPLFMHVLRHANAPMDVLQILLLDGIPALASTSDAYATSRVVAVISGIWKQSLKGAAPDSSVYTAEQRAQHLRLCCLAVRGWARVVIHNSRVWRDFKPIIAQFVETKKGSKQGLRVRAEQSVVLKREYEWTILVTIRDLVARAPDRYADQMLPFVYSLLNYAKEQLCSSSTALLIETACICVESRVVDVRSVWATIVAASAEYWIALSADGDGRADAVLGSLARFSLLVATHGESTDTYAAFRQDILSRYVAPFSGYARDSDNTKPRSSENLQPQLRNQFLAALAAFPADEVLALISGGTPSQTVHSWLSQVAREQTPVAAARHATHRGSLADMLAALMDNEVRFMRRSLLKGSSTFARVADDDEMGADDEAPDGPGQQRSWAQSNLVRSQWIHDVLSPPLSKARARYWDGGNPTMGLASGFSLAAMISSHAGDPTEQTVADSGEDSNDELGDGVERTSRLNAGQGTELFVPRLKSLLTDASLSDHWCLRSSAVDAWQVWFSKELRKQQLDAAELGEDNTSAGSAFAASEAEMAISEIQEMLTSSYIPAHMENALYALAGLLRTTETIDQALASELSTRASIMLAELQILPCTMPPDELWPKAAASLNDGVLAAAIECVGQAAATNSHDSAALSRTAQVLMAGLTLTADGSKRLLPSLAVQAIGRALTRLYVLLASKAAASATYSDDLVTVEADDIRRCIERLSVLHVDDKSDSLTNGAVDIGDVGLATALAVMHRHWIARIINSAMVEQNNSPQASQALRTVAHTLALAFETLHRAESGQWSAQTIPSLYYLCFVWPPRPILQRHVELHKNLFTVTPDRVWQAATRLVHKLWSPSTDGISKATGVHHLDIVNFAEIAVATLTYHLVMTSHRNTAHAVHARLVQQYTDWVRGEIGDVELAANEKPSLRANRTVALGVLLGIPLHGVPETTVSNGYLPATQRKCLPVLLGLGSIKYGSTGWLRASESVLHKSLGSLLGCSGLAALLDREVTEGTSDGLDDSDEHPSEDSAARGIATADDPEISDVRTARIASFVLGAFLSQSAQAMRLLAQDEQSSSAPGAPVGASDAGIAGKNASLETDAAIGTGMGVAEDAAAASEEPKSLGHLPAPTSWCRAVWETISELSESLVGSDDRSLAQSVETRLVYLLSAMLKASRPFPVIDTRKVFKRLLDACLENVRAANVQALRQPLLLLTIEVASKLGATTYSMAQFLDDATLQILNKVVELLQQVPSSSWYIDEMTTDTLPAIALACVGSVGFGRILQLAGLVGDEGTEALKESSAKDATRGWTKHKLLSSLFTQADVVQIVSTTAFCAKSRLAAALERAAPLSLCQQDSALTKSVLESDAERMFHMMSKVAISAPKAANLCSNLISILFSGRKILLAPADGHPVILALQAQVLATLQASIANADAVSSREVSKLAAREKMSAEVTELLQSTMNNSFILTSRERRLLMWGAVGAACCGLNAAKGDELLAMELLDVSDTGFCAIVCQQALLLQQQIAHAACAKRTTLPTDQRPQSLASLVSGQGPVASWLKRTFKEWARRLSAHHSPSLSAGSVSSAVMASLQDVASALFAARKANDSEVREYVVQALDLVILAASILGSGSQHRMDLVLHAGIVCWLLPLLTGYKSAAEMLSPLVNVTAGELLEYVETSSADKDRGSAASGGPVLGQQHMRQYSVQLRTRTIGLLDIAKAPVSRRSLRFVLADLAMLGRLPSGDLWRTM</sequence>
<comment type="caution">
    <text evidence="2">The sequence shown here is derived from an EMBL/GenBank/DDBJ whole genome shotgun (WGS) entry which is preliminary data.</text>
</comment>
<evidence type="ECO:0000313" key="2">
    <source>
        <dbReference type="EMBL" id="KAJ2803846.1"/>
    </source>
</evidence>
<dbReference type="OrthoDB" id="6125419at2759"/>